<sequence>MKIWMTSYVMIKLKKIKQLSITIRMMKLSWYPTMIVILITIFDHRLLRFMDSAMKVYRSIARWFNNVLYILSVFVLGTRDPRMSAETCYGLQVASVVSCNY</sequence>
<gene>
    <name evidence="2" type="ORF">LWI28_013320</name>
</gene>
<evidence type="ECO:0000256" key="1">
    <source>
        <dbReference type="SAM" id="Phobius"/>
    </source>
</evidence>
<reference evidence="2" key="2">
    <citation type="submission" date="2023-02" db="EMBL/GenBank/DDBJ databases">
        <authorList>
            <person name="Swenson N.G."/>
            <person name="Wegrzyn J.L."/>
            <person name="Mcevoy S.L."/>
        </authorList>
    </citation>
    <scope>NUCLEOTIDE SEQUENCE</scope>
    <source>
        <strain evidence="2">91603</strain>
        <tissue evidence="2">Leaf</tissue>
    </source>
</reference>
<organism evidence="2 3">
    <name type="scientific">Acer negundo</name>
    <name type="common">Box elder</name>
    <dbReference type="NCBI Taxonomy" id="4023"/>
    <lineage>
        <taxon>Eukaryota</taxon>
        <taxon>Viridiplantae</taxon>
        <taxon>Streptophyta</taxon>
        <taxon>Embryophyta</taxon>
        <taxon>Tracheophyta</taxon>
        <taxon>Spermatophyta</taxon>
        <taxon>Magnoliopsida</taxon>
        <taxon>eudicotyledons</taxon>
        <taxon>Gunneridae</taxon>
        <taxon>Pentapetalae</taxon>
        <taxon>rosids</taxon>
        <taxon>malvids</taxon>
        <taxon>Sapindales</taxon>
        <taxon>Sapindaceae</taxon>
        <taxon>Hippocastanoideae</taxon>
        <taxon>Acereae</taxon>
        <taxon>Acer</taxon>
    </lineage>
</organism>
<dbReference type="EMBL" id="JAJSOW010000106">
    <property type="protein sequence ID" value="KAI9160976.1"/>
    <property type="molecule type" value="Genomic_DNA"/>
</dbReference>
<keyword evidence="1" id="KW-0812">Transmembrane</keyword>
<evidence type="ECO:0000313" key="3">
    <source>
        <dbReference type="Proteomes" id="UP001064489"/>
    </source>
</evidence>
<accession>A0AAD5NJ14</accession>
<protein>
    <submittedName>
        <fullName evidence="2">Uncharacterized protein</fullName>
    </submittedName>
</protein>
<evidence type="ECO:0000313" key="2">
    <source>
        <dbReference type="EMBL" id="KAI9160976.1"/>
    </source>
</evidence>
<dbReference type="Proteomes" id="UP001064489">
    <property type="component" value="Chromosome 2"/>
</dbReference>
<keyword evidence="1" id="KW-1133">Transmembrane helix</keyword>
<reference evidence="2" key="1">
    <citation type="journal article" date="2022" name="Plant J.">
        <title>Strategies of tolerance reflected in two North American maple genomes.</title>
        <authorList>
            <person name="McEvoy S.L."/>
            <person name="Sezen U.U."/>
            <person name="Trouern-Trend A."/>
            <person name="McMahon S.M."/>
            <person name="Schaberg P.G."/>
            <person name="Yang J."/>
            <person name="Wegrzyn J.L."/>
            <person name="Swenson N.G."/>
        </authorList>
    </citation>
    <scope>NUCLEOTIDE SEQUENCE</scope>
    <source>
        <strain evidence="2">91603</strain>
    </source>
</reference>
<feature type="transmembrane region" description="Helical" evidence="1">
    <location>
        <begin position="21"/>
        <end position="40"/>
    </location>
</feature>
<name>A0AAD5NJ14_ACENE</name>
<feature type="transmembrane region" description="Helical" evidence="1">
    <location>
        <begin position="60"/>
        <end position="77"/>
    </location>
</feature>
<keyword evidence="3" id="KW-1185">Reference proteome</keyword>
<keyword evidence="1" id="KW-0472">Membrane</keyword>
<proteinExistence type="predicted"/>
<comment type="caution">
    <text evidence="2">The sequence shown here is derived from an EMBL/GenBank/DDBJ whole genome shotgun (WGS) entry which is preliminary data.</text>
</comment>
<dbReference type="AlphaFoldDB" id="A0AAD5NJ14"/>